<dbReference type="HOGENOM" id="CLU_013985_34_4_4"/>
<evidence type="ECO:0000259" key="3">
    <source>
        <dbReference type="PROSITE" id="PS51186"/>
    </source>
</evidence>
<evidence type="ECO:0000256" key="1">
    <source>
        <dbReference type="ARBA" id="ARBA00022679"/>
    </source>
</evidence>
<dbReference type="SUPFAM" id="SSF55729">
    <property type="entry name" value="Acyl-CoA N-acyltransferases (Nat)"/>
    <property type="match status" value="1"/>
</dbReference>
<gene>
    <name evidence="4" type="ordered locus">THI_0546</name>
    <name evidence="5" type="ORF">THICB1_130037</name>
</gene>
<dbReference type="Gene3D" id="3.40.630.30">
    <property type="match status" value="1"/>
</dbReference>
<feature type="domain" description="N-acetyltransferase" evidence="3">
    <location>
        <begin position="8"/>
        <end position="154"/>
    </location>
</feature>
<keyword evidence="2" id="KW-0012">Acyltransferase</keyword>
<reference evidence="4" key="3">
    <citation type="submission" date="2010-07" db="EMBL/GenBank/DDBJ databases">
        <authorList>
            <person name="Genoscope - CEA"/>
        </authorList>
    </citation>
    <scope>NUCLEOTIDE SEQUENCE</scope>
    <source>
        <strain evidence="4">3As</strain>
    </source>
</reference>
<dbReference type="PROSITE" id="PS51186">
    <property type="entry name" value="GNAT"/>
    <property type="match status" value="1"/>
</dbReference>
<dbReference type="KEGG" id="thi:THI_0546"/>
<keyword evidence="1" id="KW-0808">Transferase</keyword>
<protein>
    <submittedName>
        <fullName evidence="4">GCN5-related N-acetyltransferase</fullName>
    </submittedName>
</protein>
<reference evidence="5 7" key="4">
    <citation type="submission" date="2015-03" db="EMBL/GenBank/DDBJ databases">
        <authorList>
            <person name="Regsiter A."/>
            <person name="william w."/>
        </authorList>
    </citation>
    <scope>NUCLEOTIDE SEQUENCE [LARGE SCALE GENOMIC DNA]</scope>
    <source>
        <strain evidence="5 7">CB1</strain>
    </source>
</reference>
<dbReference type="InterPro" id="IPR000182">
    <property type="entry name" value="GNAT_dom"/>
</dbReference>
<evidence type="ECO:0000256" key="2">
    <source>
        <dbReference type="ARBA" id="ARBA00023315"/>
    </source>
</evidence>
<dbReference type="OrthoDB" id="118633at2"/>
<dbReference type="Pfam" id="PF00583">
    <property type="entry name" value="Acetyltransf_1"/>
    <property type="match status" value="1"/>
</dbReference>
<dbReference type="EMBL" id="FP475956">
    <property type="protein sequence ID" value="CAZ87283.1"/>
    <property type="molecule type" value="Genomic_DNA"/>
</dbReference>
<accession>D6CRP2</accession>
<reference key="1">
    <citation type="submission" date="2009-07" db="EMBL/GenBank/DDBJ databases">
        <authorList>
            <person name="Genoscope - CEA"/>
        </authorList>
    </citation>
    <scope>NUCLEOTIDE SEQUENCE</scope>
    <source>
        <strain>3As</strain>
    </source>
</reference>
<organism evidence="4 6">
    <name type="scientific">Thiomonas arsenitoxydans (strain DSM 22701 / CIP 110005 / 3As)</name>
    <dbReference type="NCBI Taxonomy" id="426114"/>
    <lineage>
        <taxon>Bacteria</taxon>
        <taxon>Pseudomonadati</taxon>
        <taxon>Pseudomonadota</taxon>
        <taxon>Betaproteobacteria</taxon>
        <taxon>Burkholderiales</taxon>
        <taxon>Thiomonas</taxon>
    </lineage>
</organism>
<dbReference type="CDD" id="cd04301">
    <property type="entry name" value="NAT_SF"/>
    <property type="match status" value="1"/>
</dbReference>
<dbReference type="Proteomes" id="UP000002372">
    <property type="component" value="Chromosome"/>
</dbReference>
<dbReference type="InterPro" id="IPR016181">
    <property type="entry name" value="Acyl_CoA_acyltransferase"/>
</dbReference>
<dbReference type="PANTHER" id="PTHR43877">
    <property type="entry name" value="AMINOALKYLPHOSPHONATE N-ACETYLTRANSFERASE-RELATED-RELATED"/>
    <property type="match status" value="1"/>
</dbReference>
<keyword evidence="7" id="KW-1185">Reference proteome</keyword>
<dbReference type="Proteomes" id="UP000078599">
    <property type="component" value="Unassembled WGS sequence"/>
</dbReference>
<evidence type="ECO:0000313" key="4">
    <source>
        <dbReference type="EMBL" id="CAZ87283.1"/>
    </source>
</evidence>
<evidence type="ECO:0000313" key="6">
    <source>
        <dbReference type="Proteomes" id="UP000002372"/>
    </source>
</evidence>
<dbReference type="PANTHER" id="PTHR43877:SF1">
    <property type="entry name" value="ACETYLTRANSFERASE"/>
    <property type="match status" value="1"/>
</dbReference>
<dbReference type="eggNOG" id="COG0456">
    <property type="taxonomic scope" value="Bacteria"/>
</dbReference>
<name>D6CRP2_THIA3</name>
<proteinExistence type="predicted"/>
<dbReference type="RefSeq" id="WP_013104653.1">
    <property type="nucleotide sequence ID" value="NC_014145.1"/>
</dbReference>
<sequence length="160" mass="17170">MPQTGLLTLCRPVLDDAPGLARLAGALGYGDDVAVMRQTLGMVLQAEGHGVWLARLNDRMAGWIHVAPTLSLESGPGLEICGLIVDPDLRRRGVGLALVQAAIVWARERGAQRLRVRSRIEREGALAFYQRLGFELSKTQAVLDLALAPSCSGSMQQVSA</sequence>
<dbReference type="AlphaFoldDB" id="D6CRP2"/>
<dbReference type="InterPro" id="IPR050832">
    <property type="entry name" value="Bact_Acetyltransf"/>
</dbReference>
<evidence type="ECO:0000313" key="5">
    <source>
        <dbReference type="EMBL" id="CQR29937.1"/>
    </source>
</evidence>
<reference evidence="6" key="2">
    <citation type="journal article" date="2010" name="PLoS Genet.">
        <title>Structure, function, and evolution of the Thiomonas spp. genome.</title>
        <authorList>
            <person name="Arsene-Ploetze F."/>
            <person name="Koechler S."/>
            <person name="Marchal M."/>
            <person name="Coppee J.Y."/>
            <person name="Chandler M."/>
            <person name="Bonnefoy V."/>
            <person name="Brochier-Armanet C."/>
            <person name="Barakat M."/>
            <person name="Barbe V."/>
            <person name="Battaglia-Brunet F."/>
            <person name="Bruneel O."/>
            <person name="Bryan C.G."/>
            <person name="Cleiss-Arnold J."/>
            <person name="Cruveiller S."/>
            <person name="Erhardt M."/>
            <person name="Heinrich-Salmeron A."/>
            <person name="Hommais F."/>
            <person name="Joulian C."/>
            <person name="Krin E."/>
            <person name="Lieutaud A."/>
            <person name="Lievremont D."/>
            <person name="Michel C."/>
            <person name="Muller D."/>
            <person name="Ortet P."/>
            <person name="Proux C."/>
            <person name="Siguier P."/>
            <person name="Roche D."/>
            <person name="Rouy Z."/>
            <person name="Salvignol G."/>
            <person name="Slyemi D."/>
            <person name="Talla E."/>
            <person name="Weiss S."/>
            <person name="Weissenbach J."/>
            <person name="Medigue C."/>
            <person name="Bertin P.N."/>
        </authorList>
    </citation>
    <scope>NUCLEOTIDE SEQUENCE [LARGE SCALE GENOMIC DNA]</scope>
    <source>
        <strain evidence="6">DSM 22701 / CIP 110005 / 3As</strain>
    </source>
</reference>
<dbReference type="EMBL" id="CTRI01000005">
    <property type="protein sequence ID" value="CQR29937.1"/>
    <property type="molecule type" value="Genomic_DNA"/>
</dbReference>
<dbReference type="GO" id="GO:0016747">
    <property type="term" value="F:acyltransferase activity, transferring groups other than amino-acyl groups"/>
    <property type="evidence" value="ECO:0007669"/>
    <property type="project" value="InterPro"/>
</dbReference>
<evidence type="ECO:0000313" key="7">
    <source>
        <dbReference type="Proteomes" id="UP000078599"/>
    </source>
</evidence>